<dbReference type="EMBL" id="AKGD01000003">
    <property type="protein sequence ID" value="EIT68520.1"/>
    <property type="molecule type" value="Genomic_DNA"/>
</dbReference>
<gene>
    <name evidence="2" type="ORF">WQQ_37150</name>
</gene>
<evidence type="ECO:0000313" key="2">
    <source>
        <dbReference type="EMBL" id="EIT68520.1"/>
    </source>
</evidence>
<evidence type="ECO:0000313" key="3">
    <source>
        <dbReference type="Proteomes" id="UP000003704"/>
    </source>
</evidence>
<proteinExistence type="predicted"/>
<sequence>MNGDTRYTALEWLRNSGRSSTKSALKAYQADNGIKVDGTLSTATLNSLGISGSN</sequence>
<organism evidence="2 3">
    <name type="scientific">Hydrocarboniphaga effusa AP103</name>
    <dbReference type="NCBI Taxonomy" id="1172194"/>
    <lineage>
        <taxon>Bacteria</taxon>
        <taxon>Pseudomonadati</taxon>
        <taxon>Pseudomonadota</taxon>
        <taxon>Gammaproteobacteria</taxon>
        <taxon>Nevskiales</taxon>
        <taxon>Nevskiaceae</taxon>
        <taxon>Hydrocarboniphaga</taxon>
    </lineage>
</organism>
<reference evidence="2 3" key="1">
    <citation type="journal article" date="2012" name="J. Bacteriol.">
        <title>Genome Sequence of n-Alkane-Degrading Hydrocarboniphaga effusa Strain AP103T (ATCC BAA-332T).</title>
        <authorList>
            <person name="Chang H.K."/>
            <person name="Zylstra G.J."/>
            <person name="Chae J.C."/>
        </authorList>
    </citation>
    <scope>NUCLEOTIDE SEQUENCE [LARGE SCALE GENOMIC DNA]</scope>
    <source>
        <strain evidence="2 3">AP103</strain>
    </source>
</reference>
<dbReference type="OrthoDB" id="6507154at2"/>
<dbReference type="Gene3D" id="1.10.101.10">
    <property type="entry name" value="PGBD-like superfamily/PGBD"/>
    <property type="match status" value="1"/>
</dbReference>
<feature type="domain" description="Peptidoglycan binding-like" evidence="1">
    <location>
        <begin position="19"/>
        <end position="48"/>
    </location>
</feature>
<comment type="caution">
    <text evidence="2">The sequence shown here is derived from an EMBL/GenBank/DDBJ whole genome shotgun (WGS) entry which is preliminary data.</text>
</comment>
<name>I8T3P5_9GAMM</name>
<dbReference type="InterPro" id="IPR036365">
    <property type="entry name" value="PGBD-like_sf"/>
</dbReference>
<dbReference type="InterPro" id="IPR002477">
    <property type="entry name" value="Peptidoglycan-bd-like"/>
</dbReference>
<dbReference type="AlphaFoldDB" id="I8T3P5"/>
<protein>
    <recommendedName>
        <fullName evidence="1">Peptidoglycan binding-like domain-containing protein</fullName>
    </recommendedName>
</protein>
<accession>I8T3P5</accession>
<keyword evidence="3" id="KW-1185">Reference proteome</keyword>
<dbReference type="SUPFAM" id="SSF47090">
    <property type="entry name" value="PGBD-like"/>
    <property type="match status" value="1"/>
</dbReference>
<dbReference type="Pfam" id="PF01471">
    <property type="entry name" value="PG_binding_1"/>
    <property type="match status" value="1"/>
</dbReference>
<dbReference type="InterPro" id="IPR036366">
    <property type="entry name" value="PGBDSf"/>
</dbReference>
<evidence type="ECO:0000259" key="1">
    <source>
        <dbReference type="Pfam" id="PF01471"/>
    </source>
</evidence>
<dbReference type="STRING" id="1172194.WQQ_37150"/>
<dbReference type="Proteomes" id="UP000003704">
    <property type="component" value="Unassembled WGS sequence"/>
</dbReference>